<dbReference type="HAMAP" id="MF_00900">
    <property type="entry name" value="GTPase_HflX"/>
    <property type="match status" value="1"/>
</dbReference>
<evidence type="ECO:0000256" key="2">
    <source>
        <dbReference type="ARBA" id="ARBA00022723"/>
    </source>
</evidence>
<keyword evidence="1 6" id="KW-0963">Cytoplasm</keyword>
<dbReference type="PANTHER" id="PTHR10229:SF0">
    <property type="entry name" value="GTP-BINDING PROTEIN 6-RELATED"/>
    <property type="match status" value="1"/>
</dbReference>
<dbReference type="EMBL" id="CP002049">
    <property type="protein sequence ID" value="ADI15100.1"/>
    <property type="molecule type" value="Genomic_DNA"/>
</dbReference>
<dbReference type="AlphaFoldDB" id="D7CQW6"/>
<dbReference type="SUPFAM" id="SSF52540">
    <property type="entry name" value="P-loop containing nucleoside triphosphate hydrolases"/>
    <property type="match status" value="1"/>
</dbReference>
<evidence type="ECO:0000256" key="1">
    <source>
        <dbReference type="ARBA" id="ARBA00022490"/>
    </source>
</evidence>
<dbReference type="FunFam" id="3.40.50.11060:FF:000001">
    <property type="entry name" value="GTPase HflX"/>
    <property type="match status" value="1"/>
</dbReference>
<dbReference type="Pfam" id="PF01926">
    <property type="entry name" value="MMR_HSR1"/>
    <property type="match status" value="1"/>
</dbReference>
<comment type="subunit">
    <text evidence="6">Monomer. Associates with the 50S ribosomal subunit.</text>
</comment>
<feature type="domain" description="Hflx-type G" evidence="8">
    <location>
        <begin position="383"/>
        <end position="550"/>
    </location>
</feature>
<dbReference type="KEGG" id="tra:Trad_1986"/>
<dbReference type="InterPro" id="IPR030394">
    <property type="entry name" value="G_HFLX_dom"/>
</dbReference>
<comment type="similarity">
    <text evidence="6">Belongs to the TRAFAC class OBG-HflX-like GTPase superfamily. HflX GTPase family.</text>
</comment>
<dbReference type="GO" id="GO:0003924">
    <property type="term" value="F:GTPase activity"/>
    <property type="evidence" value="ECO:0007669"/>
    <property type="project" value="UniProtKB-UniRule"/>
</dbReference>
<accession>D7CQW6</accession>
<dbReference type="HOGENOM" id="CLU_019597_7_1_0"/>
<proteinExistence type="inferred from homology"/>
<evidence type="ECO:0000313" key="9">
    <source>
        <dbReference type="EMBL" id="ADI15100.1"/>
    </source>
</evidence>
<evidence type="ECO:0000259" key="8">
    <source>
        <dbReference type="PROSITE" id="PS51705"/>
    </source>
</evidence>
<reference evidence="9 10" key="2">
    <citation type="journal article" date="2011" name="Stand. Genomic Sci.">
        <title>Complete genome sequence of Truepera radiovictrix type strain (RQ-24).</title>
        <authorList>
            <person name="Ivanova N."/>
            <person name="Rohde C."/>
            <person name="Munk C."/>
            <person name="Nolan M."/>
            <person name="Lucas S."/>
            <person name="Del Rio T.G."/>
            <person name="Tice H."/>
            <person name="Deshpande S."/>
            <person name="Cheng J.F."/>
            <person name="Tapia R."/>
            <person name="Han C."/>
            <person name="Goodwin L."/>
            <person name="Pitluck S."/>
            <person name="Liolios K."/>
            <person name="Mavromatis K."/>
            <person name="Mikhailova N."/>
            <person name="Pati A."/>
            <person name="Chen A."/>
            <person name="Palaniappan K."/>
            <person name="Land M."/>
            <person name="Hauser L."/>
            <person name="Chang Y.J."/>
            <person name="Jeffries C.D."/>
            <person name="Brambilla E."/>
            <person name="Rohde M."/>
            <person name="Goker M."/>
            <person name="Tindall B.J."/>
            <person name="Woyke T."/>
            <person name="Bristow J."/>
            <person name="Eisen J.A."/>
            <person name="Markowitz V."/>
            <person name="Hugenholtz P."/>
            <person name="Kyrpides N.C."/>
            <person name="Klenk H.P."/>
            <person name="Lapidus A."/>
        </authorList>
    </citation>
    <scope>NUCLEOTIDE SEQUENCE [LARGE SCALE GENOMIC DNA]</scope>
    <source>
        <strain evidence="10">DSM 17093 / CIP 108686 / LMG 22925 / RQ-24</strain>
    </source>
</reference>
<dbReference type="eggNOG" id="COG2262">
    <property type="taxonomic scope" value="Bacteria"/>
</dbReference>
<dbReference type="InterPro" id="IPR006073">
    <property type="entry name" value="GTP-bd"/>
</dbReference>
<dbReference type="Pfam" id="PF13167">
    <property type="entry name" value="GTP-bdg_N"/>
    <property type="match status" value="1"/>
</dbReference>
<dbReference type="OrthoDB" id="9812272at2"/>
<keyword evidence="2" id="KW-0479">Metal-binding</keyword>
<dbReference type="GO" id="GO:0005737">
    <property type="term" value="C:cytoplasm"/>
    <property type="evidence" value="ECO:0007669"/>
    <property type="project" value="UniProtKB-SubCell"/>
</dbReference>
<keyword evidence="3 6" id="KW-0547">Nucleotide-binding</keyword>
<dbReference type="Gene3D" id="3.40.50.11060">
    <property type="entry name" value="GTPase HflX, N-terminal domain"/>
    <property type="match status" value="1"/>
</dbReference>
<protein>
    <recommendedName>
        <fullName evidence="6">GTPase HflX</fullName>
    </recommendedName>
    <alternativeName>
        <fullName evidence="6">GTP-binding protein HflX</fullName>
    </alternativeName>
</protein>
<keyword evidence="5 6" id="KW-0342">GTP-binding</keyword>
<dbReference type="Gene3D" id="3.40.50.300">
    <property type="entry name" value="P-loop containing nucleotide triphosphate hydrolases"/>
    <property type="match status" value="1"/>
</dbReference>
<evidence type="ECO:0000256" key="6">
    <source>
        <dbReference type="HAMAP-Rule" id="MF_00900"/>
    </source>
</evidence>
<dbReference type="PRINTS" id="PR00326">
    <property type="entry name" value="GTP1OBG"/>
</dbReference>
<evidence type="ECO:0000313" key="10">
    <source>
        <dbReference type="Proteomes" id="UP000000379"/>
    </source>
</evidence>
<dbReference type="GO" id="GO:0046872">
    <property type="term" value="F:metal ion binding"/>
    <property type="evidence" value="ECO:0007669"/>
    <property type="project" value="UniProtKB-KW"/>
</dbReference>
<dbReference type="InterPro" id="IPR042108">
    <property type="entry name" value="GTPase_HflX_N_sf"/>
</dbReference>
<dbReference type="RefSeq" id="WP_013178465.1">
    <property type="nucleotide sequence ID" value="NC_014221.1"/>
</dbReference>
<gene>
    <name evidence="6" type="primary">hflX</name>
    <name evidence="9" type="ordered locus">Trad_1986</name>
</gene>
<dbReference type="Proteomes" id="UP000000379">
    <property type="component" value="Chromosome"/>
</dbReference>
<organism evidence="9 10">
    <name type="scientific">Truepera radiovictrix (strain DSM 17093 / CIP 108686 / LMG 22925 / RQ-24)</name>
    <dbReference type="NCBI Taxonomy" id="649638"/>
    <lineage>
        <taxon>Bacteria</taxon>
        <taxon>Thermotogati</taxon>
        <taxon>Deinococcota</taxon>
        <taxon>Deinococci</taxon>
        <taxon>Trueperales</taxon>
        <taxon>Trueperaceae</taxon>
        <taxon>Truepera</taxon>
    </lineage>
</organism>
<reference evidence="10" key="1">
    <citation type="submission" date="2010-05" db="EMBL/GenBank/DDBJ databases">
        <title>The complete genome of Truepera radiovictris DSM 17093.</title>
        <authorList>
            <consortium name="US DOE Joint Genome Institute (JGI-PGF)"/>
            <person name="Lucas S."/>
            <person name="Copeland A."/>
            <person name="Lapidus A."/>
            <person name="Glavina del Rio T."/>
            <person name="Dalin E."/>
            <person name="Tice H."/>
            <person name="Bruce D."/>
            <person name="Goodwin L."/>
            <person name="Pitluck S."/>
            <person name="Kyrpides N."/>
            <person name="Mavromatis K."/>
            <person name="Ovchinnikova G."/>
            <person name="Munk A.C."/>
            <person name="Detter J.C."/>
            <person name="Han C."/>
            <person name="Tapia R."/>
            <person name="Land M."/>
            <person name="Hauser L."/>
            <person name="Markowitz V."/>
            <person name="Cheng J.-F."/>
            <person name="Hugenholtz P."/>
            <person name="Woyke T."/>
            <person name="Wu D."/>
            <person name="Tindall B."/>
            <person name="Pomrenke H.G."/>
            <person name="Brambilla E."/>
            <person name="Klenk H.-P."/>
            <person name="Eisen J.A."/>
        </authorList>
    </citation>
    <scope>NUCLEOTIDE SEQUENCE [LARGE SCALE GENOMIC DNA]</scope>
    <source>
        <strain evidence="10">DSM 17093 / CIP 108686 / LMG 22925 / RQ-24</strain>
    </source>
</reference>
<keyword evidence="10" id="KW-1185">Reference proteome</keyword>
<comment type="subcellular location">
    <subcellularLocation>
        <location evidence="6">Cytoplasm</location>
    </subcellularLocation>
    <text evidence="6">May associate with membranes.</text>
</comment>
<evidence type="ECO:0000256" key="7">
    <source>
        <dbReference type="SAM" id="Coils"/>
    </source>
</evidence>
<dbReference type="InterPro" id="IPR016496">
    <property type="entry name" value="GTPase_HflX"/>
</dbReference>
<dbReference type="Gene3D" id="6.10.250.2860">
    <property type="match status" value="1"/>
</dbReference>
<evidence type="ECO:0000256" key="3">
    <source>
        <dbReference type="ARBA" id="ARBA00022741"/>
    </source>
</evidence>
<dbReference type="PROSITE" id="PS51705">
    <property type="entry name" value="G_HFLX"/>
    <property type="match status" value="1"/>
</dbReference>
<dbReference type="Pfam" id="PF16360">
    <property type="entry name" value="GTP-bdg_M"/>
    <property type="match status" value="1"/>
</dbReference>
<dbReference type="CDD" id="cd01878">
    <property type="entry name" value="HflX"/>
    <property type="match status" value="1"/>
</dbReference>
<feature type="coiled-coil region" evidence="7">
    <location>
        <begin position="342"/>
        <end position="369"/>
    </location>
</feature>
<dbReference type="InterPro" id="IPR025121">
    <property type="entry name" value="GTPase_HflX_N"/>
</dbReference>
<dbReference type="GO" id="GO:0043022">
    <property type="term" value="F:ribosome binding"/>
    <property type="evidence" value="ECO:0007669"/>
    <property type="project" value="TreeGrafter"/>
</dbReference>
<dbReference type="GO" id="GO:0005525">
    <property type="term" value="F:GTP binding"/>
    <property type="evidence" value="ECO:0007669"/>
    <property type="project" value="UniProtKB-UniRule"/>
</dbReference>
<dbReference type="InterPro" id="IPR032305">
    <property type="entry name" value="GTP-bd_M"/>
</dbReference>
<keyword evidence="4" id="KW-0460">Magnesium</keyword>
<dbReference type="InterPro" id="IPR027417">
    <property type="entry name" value="P-loop_NTPase"/>
</dbReference>
<evidence type="ECO:0000256" key="4">
    <source>
        <dbReference type="ARBA" id="ARBA00022842"/>
    </source>
</evidence>
<dbReference type="NCBIfam" id="TIGR03156">
    <property type="entry name" value="GTP_HflX"/>
    <property type="match status" value="1"/>
</dbReference>
<sequence length="568" mass="61765">MNKVHGKLSGLKTSQVKRLSNLYRRRLDPSAVVSQELARALGELSLEFHKPVSVLVDRRGRVVTVALGDAADTPLPARPGEAEGRLYGLRLVHTHLKGGGLSQGDLSKLFLNRLDAVVAVDVRANARGDAEVTQVHLAQIAPPRAEAEDWLISPPMSMQRAEKLDFLELTRALEEELSRSARARETKRSSQERAVLVGLNTGESPFESDSRLAELAELARSAGATVAVMSKQQRAAPDPRTLIGRGKLQELVSRAYHEDADLLIFDRELNPAQAREIAQETQLKVVDRTQLILDIFAQNARGREAQVQVELAQLQYQVTRLAGRGRAMSRLGGGIGTRGPGETKLEVDRRRIRDRIAALQAEVAQISQRRAEGRKGRKASEVPVIALVGYTNAGKSTLFNALAKADVLSQNRLFATLRPTTREGWLPALGAWGGKVLYTDTVGFIRDLPEELVDAFRATLEELHDAELLLHVVDAATPGAPDRVAAVNRILDDLGVEVPRTVVLNKADLAAPAELKDLAKRYNALGVSAATGAGLDALKASLAQLLEGPRHVPLPDDPGRAYGMTFHD</sequence>
<dbReference type="PANTHER" id="PTHR10229">
    <property type="entry name" value="GTP-BINDING PROTEIN HFLX"/>
    <property type="match status" value="1"/>
</dbReference>
<keyword evidence="7" id="KW-0175">Coiled coil</keyword>
<dbReference type="STRING" id="649638.Trad_1986"/>
<comment type="function">
    <text evidence="6">GTPase that associates with the 50S ribosomal subunit and may have a role during protein synthesis or ribosome biogenesis.</text>
</comment>
<name>D7CQW6_TRURR</name>
<evidence type="ECO:0000256" key="5">
    <source>
        <dbReference type="ARBA" id="ARBA00023134"/>
    </source>
</evidence>